<organism evidence="1 2">
    <name type="scientific">Lasius platythorax</name>
    <dbReference type="NCBI Taxonomy" id="488582"/>
    <lineage>
        <taxon>Eukaryota</taxon>
        <taxon>Metazoa</taxon>
        <taxon>Ecdysozoa</taxon>
        <taxon>Arthropoda</taxon>
        <taxon>Hexapoda</taxon>
        <taxon>Insecta</taxon>
        <taxon>Pterygota</taxon>
        <taxon>Neoptera</taxon>
        <taxon>Endopterygota</taxon>
        <taxon>Hymenoptera</taxon>
        <taxon>Apocrita</taxon>
        <taxon>Aculeata</taxon>
        <taxon>Formicoidea</taxon>
        <taxon>Formicidae</taxon>
        <taxon>Formicinae</taxon>
        <taxon>Lasius</taxon>
        <taxon>Lasius</taxon>
    </lineage>
</organism>
<sequence length="91" mass="9594">MHVSQGPGFGTPARIVSPCVRTTDSISHSLSDLHLETLVVALNNSPPPSVASDSMNRILLPQHLSDKRPALSPARLPFALSSAVSALQCLL</sequence>
<dbReference type="Proteomes" id="UP001497644">
    <property type="component" value="Chromosome 10"/>
</dbReference>
<name>A0AAV2N4F7_9HYME</name>
<protein>
    <submittedName>
        <fullName evidence="1">Uncharacterized protein</fullName>
    </submittedName>
</protein>
<accession>A0AAV2N4F7</accession>
<proteinExistence type="predicted"/>
<gene>
    <name evidence="1" type="ORF">LPLAT_LOCUS1348</name>
</gene>
<evidence type="ECO:0000313" key="2">
    <source>
        <dbReference type="Proteomes" id="UP001497644"/>
    </source>
</evidence>
<evidence type="ECO:0000313" key="1">
    <source>
        <dbReference type="EMBL" id="CAL1674799.1"/>
    </source>
</evidence>
<reference evidence="1" key="1">
    <citation type="submission" date="2024-04" db="EMBL/GenBank/DDBJ databases">
        <authorList>
            <consortium name="Molecular Ecology Group"/>
        </authorList>
    </citation>
    <scope>NUCLEOTIDE SEQUENCE</scope>
</reference>
<dbReference type="EMBL" id="OZ034833">
    <property type="protein sequence ID" value="CAL1674799.1"/>
    <property type="molecule type" value="Genomic_DNA"/>
</dbReference>
<keyword evidence="2" id="KW-1185">Reference proteome</keyword>
<dbReference type="AlphaFoldDB" id="A0AAV2N4F7"/>